<evidence type="ECO:0000313" key="2">
    <source>
        <dbReference type="EMBL" id="KAL2347539.1"/>
    </source>
</evidence>
<sequence length="308" mass="33329">MRRGGAARSRDDDAGASQIQVAVVAAGSGAARRGCDAGRVTPAGPRVFSRFVVPLSVSSSQSLPLVTYLHPLGLSSSLSLSLSSPTFILSVSPSRHPPSSARSFPLFIFSLSSSFPSRLSPSLGLSLSRSLPQASHSPAKTPAPAATPAIPRTKVEYHQMIVLCLSGNKGLCGVPSLPACPMFWENGKLSTPGKIAIGFSCLFVFCAILLLVYIYIRRRRNDYDFALPHELTSSGAEEFSNRGDRPVVMLLIQFGCCRSYSKSYWWSESALVSARRALAAKRNRYQRQKSLMVLEMESQHAKGLFTTQ</sequence>
<dbReference type="AlphaFoldDB" id="A0ABD1NHE5"/>
<name>A0ABD1NHE5_9FABA</name>
<keyword evidence="1" id="KW-0472">Membrane</keyword>
<evidence type="ECO:0000313" key="3">
    <source>
        <dbReference type="Proteomes" id="UP001603857"/>
    </source>
</evidence>
<reference evidence="2 3" key="1">
    <citation type="submission" date="2024-08" db="EMBL/GenBank/DDBJ databases">
        <title>Insights into the chromosomal genome structure of Flemingia macrophylla.</title>
        <authorList>
            <person name="Ding Y."/>
            <person name="Zhao Y."/>
            <person name="Bi W."/>
            <person name="Wu M."/>
            <person name="Zhao G."/>
            <person name="Gong Y."/>
            <person name="Li W."/>
            <person name="Zhang P."/>
        </authorList>
    </citation>
    <scope>NUCLEOTIDE SEQUENCE [LARGE SCALE GENOMIC DNA]</scope>
    <source>
        <strain evidence="2">DYQJB</strain>
        <tissue evidence="2">Leaf</tissue>
    </source>
</reference>
<gene>
    <name evidence="2" type="ORF">Fmac_001539</name>
</gene>
<proteinExistence type="predicted"/>
<dbReference type="Proteomes" id="UP001603857">
    <property type="component" value="Unassembled WGS sequence"/>
</dbReference>
<evidence type="ECO:0000256" key="1">
    <source>
        <dbReference type="SAM" id="Phobius"/>
    </source>
</evidence>
<feature type="transmembrane region" description="Helical" evidence="1">
    <location>
        <begin position="196"/>
        <end position="216"/>
    </location>
</feature>
<protein>
    <submittedName>
        <fullName evidence="2">Uncharacterized protein</fullName>
    </submittedName>
</protein>
<accession>A0ABD1NHE5</accession>
<keyword evidence="3" id="KW-1185">Reference proteome</keyword>
<organism evidence="2 3">
    <name type="scientific">Flemingia macrophylla</name>
    <dbReference type="NCBI Taxonomy" id="520843"/>
    <lineage>
        <taxon>Eukaryota</taxon>
        <taxon>Viridiplantae</taxon>
        <taxon>Streptophyta</taxon>
        <taxon>Embryophyta</taxon>
        <taxon>Tracheophyta</taxon>
        <taxon>Spermatophyta</taxon>
        <taxon>Magnoliopsida</taxon>
        <taxon>eudicotyledons</taxon>
        <taxon>Gunneridae</taxon>
        <taxon>Pentapetalae</taxon>
        <taxon>rosids</taxon>
        <taxon>fabids</taxon>
        <taxon>Fabales</taxon>
        <taxon>Fabaceae</taxon>
        <taxon>Papilionoideae</taxon>
        <taxon>50 kb inversion clade</taxon>
        <taxon>NPAAA clade</taxon>
        <taxon>indigoferoid/millettioid clade</taxon>
        <taxon>Phaseoleae</taxon>
        <taxon>Flemingia</taxon>
    </lineage>
</organism>
<keyword evidence="1" id="KW-1133">Transmembrane helix</keyword>
<comment type="caution">
    <text evidence="2">The sequence shown here is derived from an EMBL/GenBank/DDBJ whole genome shotgun (WGS) entry which is preliminary data.</text>
</comment>
<keyword evidence="1" id="KW-0812">Transmembrane</keyword>
<feature type="transmembrane region" description="Helical" evidence="1">
    <location>
        <begin position="160"/>
        <end position="184"/>
    </location>
</feature>
<dbReference type="EMBL" id="JBGMDY010000001">
    <property type="protein sequence ID" value="KAL2347539.1"/>
    <property type="molecule type" value="Genomic_DNA"/>
</dbReference>